<evidence type="ECO:0000256" key="3">
    <source>
        <dbReference type="SAM" id="MobiDB-lite"/>
    </source>
</evidence>
<dbReference type="SMART" id="SM00066">
    <property type="entry name" value="GAL4"/>
    <property type="match status" value="1"/>
</dbReference>
<sequence>MEPFDTDSTYPVVRADVDEEEANNNNNNNNNNSCLKRKHSKFGCVECKRRKIKCDETKPYCWQCSHLNKNCVYLTLEQQNFLKKKKKIEKKQRQKLKAEANDKLDFICNINKEEEEEEEEEEEKEGKEEKKYQTLEPPYNDAINIETSNENDIKQSLLDSIIWDANQLTADLIQELLLSDIAIPQLDLTQTLQDNSISDNCAPSTRWDDIRAKLVFFNSDLELYYLEVFYHKISCWILPLVNSPDNNISNKLLFNEIIENAKRPSLRSSYSSSSYLRYAMIAMAAKYLFNITSLENHKIIKEKYLKMCVLTLSAEFDSTSNTDNLISEKIRSLILCILLLAMDSSSNRIDWQVHLRGAKDIFFKYLKINSQTAGIQTLETLALSKSWFAAIEIVALLTTNYQGSNDSNAELDEMLNVGSFSPNAEILYKMNLLTDNGYNVFLGVSTEYIEFSKNVIKFRGSKDQKDPYSDHFLLICSMVQSCRDFNLIPNNFGKLIEQDYIKSFNECKNLDSIYLQSIIRVKGEYYSFYDVVQQIHVEALFKTYLDTLNLKDTILQDKSMDRLHKFIDWGFESDDETIKYHFIIEDIKNAKVSTYDDLKIDMSDLITEELRVDCFKLMMWHFALVLFSLNLSDKDVAKKCKMLAYFQVLAKNCGAESAKHSVGLLLNKWYNGKVSNSGVLPFS</sequence>
<evidence type="ECO:0000313" key="5">
    <source>
        <dbReference type="EMBL" id="SSD58451.1"/>
    </source>
</evidence>
<feature type="compositionally biased region" description="Acidic residues" evidence="3">
    <location>
        <begin position="113"/>
        <end position="123"/>
    </location>
</feature>
<accession>A0A376B1D5</accession>
<evidence type="ECO:0000256" key="1">
    <source>
        <dbReference type="ARBA" id="ARBA00004123"/>
    </source>
</evidence>
<evidence type="ECO:0000256" key="2">
    <source>
        <dbReference type="ARBA" id="ARBA00023242"/>
    </source>
</evidence>
<protein>
    <recommendedName>
        <fullName evidence="4">Zn(2)-C6 fungal-type domain-containing protein</fullName>
    </recommendedName>
</protein>
<dbReference type="PANTHER" id="PTHR37534:SF49">
    <property type="entry name" value="LYSINE BIOSYNTHESIS REGULATORY PROTEIN LYS14"/>
    <property type="match status" value="1"/>
</dbReference>
<dbReference type="GO" id="GO:0045944">
    <property type="term" value="P:positive regulation of transcription by RNA polymerase II"/>
    <property type="evidence" value="ECO:0007669"/>
    <property type="project" value="TreeGrafter"/>
</dbReference>
<reference evidence="6" key="1">
    <citation type="submission" date="2018-06" db="EMBL/GenBank/DDBJ databases">
        <authorList>
            <person name="Guldener U."/>
        </authorList>
    </citation>
    <scope>NUCLEOTIDE SEQUENCE [LARGE SCALE GENOMIC DNA]</scope>
    <source>
        <strain evidence="6">UTAD17</strain>
    </source>
</reference>
<evidence type="ECO:0000259" key="4">
    <source>
        <dbReference type="PROSITE" id="PS50048"/>
    </source>
</evidence>
<dbReference type="Proteomes" id="UP000262825">
    <property type="component" value="Unassembled WGS sequence"/>
</dbReference>
<feature type="domain" description="Zn(2)-C6 fungal-type" evidence="4">
    <location>
        <begin position="43"/>
        <end position="73"/>
    </location>
</feature>
<dbReference type="Pfam" id="PF00172">
    <property type="entry name" value="Zn_clus"/>
    <property type="match status" value="1"/>
</dbReference>
<name>A0A376B1D5_9ASCO</name>
<dbReference type="InterPro" id="IPR021858">
    <property type="entry name" value="Fun_TF"/>
</dbReference>
<dbReference type="EMBL" id="UFAJ01000014">
    <property type="protein sequence ID" value="SSD58451.1"/>
    <property type="molecule type" value="Genomic_DNA"/>
</dbReference>
<keyword evidence="2" id="KW-0539">Nucleus</keyword>
<organism evidence="5 6">
    <name type="scientific">Saccharomycodes ludwigii</name>
    <dbReference type="NCBI Taxonomy" id="36035"/>
    <lineage>
        <taxon>Eukaryota</taxon>
        <taxon>Fungi</taxon>
        <taxon>Dikarya</taxon>
        <taxon>Ascomycota</taxon>
        <taxon>Saccharomycotina</taxon>
        <taxon>Saccharomycetes</taxon>
        <taxon>Saccharomycodales</taxon>
        <taxon>Saccharomycodaceae</taxon>
        <taxon>Saccharomycodes</taxon>
    </lineage>
</organism>
<dbReference type="GO" id="GO:0005634">
    <property type="term" value="C:nucleus"/>
    <property type="evidence" value="ECO:0007669"/>
    <property type="project" value="UniProtKB-SubCell"/>
</dbReference>
<feature type="region of interest" description="Disordered" evidence="3">
    <location>
        <begin position="112"/>
        <end position="131"/>
    </location>
</feature>
<dbReference type="Gene3D" id="4.10.240.10">
    <property type="entry name" value="Zn(2)-C6 fungal-type DNA-binding domain"/>
    <property type="match status" value="1"/>
</dbReference>
<keyword evidence="6" id="KW-1185">Reference proteome</keyword>
<dbReference type="PROSITE" id="PS50048">
    <property type="entry name" value="ZN2_CY6_FUNGAL_2"/>
    <property type="match status" value="1"/>
</dbReference>
<dbReference type="SUPFAM" id="SSF57701">
    <property type="entry name" value="Zn2/Cys6 DNA-binding domain"/>
    <property type="match status" value="1"/>
</dbReference>
<dbReference type="GO" id="GO:0000976">
    <property type="term" value="F:transcription cis-regulatory region binding"/>
    <property type="evidence" value="ECO:0007669"/>
    <property type="project" value="TreeGrafter"/>
</dbReference>
<dbReference type="OrthoDB" id="416217at2759"/>
<gene>
    <name evidence="5" type="ORF">SCODWIG_00212</name>
</gene>
<dbReference type="PANTHER" id="PTHR37534">
    <property type="entry name" value="TRANSCRIPTIONAL ACTIVATOR PROTEIN UGA3"/>
    <property type="match status" value="1"/>
</dbReference>
<dbReference type="Pfam" id="PF11951">
    <property type="entry name" value="Fungal_trans_2"/>
    <property type="match status" value="1"/>
</dbReference>
<dbReference type="PROSITE" id="PS00463">
    <property type="entry name" value="ZN2_CY6_FUNGAL_1"/>
    <property type="match status" value="1"/>
</dbReference>
<dbReference type="InterPro" id="IPR001138">
    <property type="entry name" value="Zn2Cys6_DnaBD"/>
</dbReference>
<dbReference type="GO" id="GO:0008270">
    <property type="term" value="F:zinc ion binding"/>
    <property type="evidence" value="ECO:0007669"/>
    <property type="project" value="InterPro"/>
</dbReference>
<comment type="subcellular location">
    <subcellularLocation>
        <location evidence="1">Nucleus</location>
    </subcellularLocation>
</comment>
<dbReference type="CDD" id="cd00067">
    <property type="entry name" value="GAL4"/>
    <property type="match status" value="1"/>
</dbReference>
<dbReference type="GO" id="GO:0000981">
    <property type="term" value="F:DNA-binding transcription factor activity, RNA polymerase II-specific"/>
    <property type="evidence" value="ECO:0007669"/>
    <property type="project" value="InterPro"/>
</dbReference>
<proteinExistence type="predicted"/>
<dbReference type="AlphaFoldDB" id="A0A376B1D5"/>
<dbReference type="InterPro" id="IPR036864">
    <property type="entry name" value="Zn2-C6_fun-type_DNA-bd_sf"/>
</dbReference>
<evidence type="ECO:0000313" key="6">
    <source>
        <dbReference type="Proteomes" id="UP000262825"/>
    </source>
</evidence>
<dbReference type="VEuPathDB" id="FungiDB:SCODWIG_00212"/>